<dbReference type="EMBL" id="DS022306">
    <property type="protein sequence ID" value="OAJ41744.1"/>
    <property type="molecule type" value="Genomic_DNA"/>
</dbReference>
<evidence type="ECO:0000313" key="2">
    <source>
        <dbReference type="Proteomes" id="UP000077115"/>
    </source>
</evidence>
<name>A0A177WPY9_BATDL</name>
<proteinExistence type="predicted"/>
<dbReference type="AlphaFoldDB" id="A0A177WPY9"/>
<sequence>MTCTIHMLRCPVQTNSKNGHMNIGCMARLTENMRLESSSVSARTEARGLDSIFFPSTVTEQVSDKANSVTNHCCDKLSATTPALQDMHVFWGVHGYCYSYLHLVKKTTLNRFKMAC</sequence>
<reference evidence="1 2" key="1">
    <citation type="submission" date="2006-10" db="EMBL/GenBank/DDBJ databases">
        <title>The Genome Sequence of Batrachochytrium dendrobatidis JEL423.</title>
        <authorList>
            <consortium name="The Broad Institute Genome Sequencing Platform"/>
            <person name="Birren B."/>
            <person name="Lander E."/>
            <person name="Galagan J."/>
            <person name="Cuomo C."/>
            <person name="Devon K."/>
            <person name="Jaffe D."/>
            <person name="Butler J."/>
            <person name="Alvarez P."/>
            <person name="Gnerre S."/>
            <person name="Grabherr M."/>
            <person name="Kleber M."/>
            <person name="Mauceli E."/>
            <person name="Brockman W."/>
            <person name="Young S."/>
            <person name="LaButti K."/>
            <person name="Sykes S."/>
            <person name="DeCaprio D."/>
            <person name="Crawford M."/>
            <person name="Koehrsen M."/>
            <person name="Engels R."/>
            <person name="Montgomery P."/>
            <person name="Pearson M."/>
            <person name="Howarth C."/>
            <person name="Larson L."/>
            <person name="White J."/>
            <person name="O'Leary S."/>
            <person name="Kodira C."/>
            <person name="Zeng Q."/>
            <person name="Yandava C."/>
            <person name="Alvarado L."/>
            <person name="Longcore J."/>
            <person name="James T."/>
        </authorList>
    </citation>
    <scope>NUCLEOTIDE SEQUENCE [LARGE SCALE GENOMIC DNA]</scope>
    <source>
        <strain evidence="1 2">JEL423</strain>
    </source>
</reference>
<dbReference type="Proteomes" id="UP000077115">
    <property type="component" value="Unassembled WGS sequence"/>
</dbReference>
<accession>A0A177WPY9</accession>
<organism evidence="1 2">
    <name type="scientific">Batrachochytrium dendrobatidis (strain JEL423)</name>
    <dbReference type="NCBI Taxonomy" id="403673"/>
    <lineage>
        <taxon>Eukaryota</taxon>
        <taxon>Fungi</taxon>
        <taxon>Fungi incertae sedis</taxon>
        <taxon>Chytridiomycota</taxon>
        <taxon>Chytridiomycota incertae sedis</taxon>
        <taxon>Chytridiomycetes</taxon>
        <taxon>Rhizophydiales</taxon>
        <taxon>Rhizophydiales incertae sedis</taxon>
        <taxon>Batrachochytrium</taxon>
    </lineage>
</organism>
<gene>
    <name evidence="1" type="ORF">BDEG_25291</name>
</gene>
<protein>
    <submittedName>
        <fullName evidence="1">Uncharacterized protein</fullName>
    </submittedName>
</protein>
<dbReference type="VEuPathDB" id="FungiDB:BDEG_25291"/>
<evidence type="ECO:0000313" key="1">
    <source>
        <dbReference type="EMBL" id="OAJ41744.1"/>
    </source>
</evidence>
<reference evidence="1 2" key="2">
    <citation type="submission" date="2016-05" db="EMBL/GenBank/DDBJ databases">
        <title>Lineage-specific infection strategies underlie the spectrum of fungal disease in amphibians.</title>
        <authorList>
            <person name="Cuomo C.A."/>
            <person name="Farrer R.A."/>
            <person name="James T."/>
            <person name="Longcore J."/>
            <person name="Birren B."/>
        </authorList>
    </citation>
    <scope>NUCLEOTIDE SEQUENCE [LARGE SCALE GENOMIC DNA]</scope>
    <source>
        <strain evidence="1 2">JEL423</strain>
    </source>
</reference>